<dbReference type="PRINTS" id="PR00597">
    <property type="entry name" value="GELSOLIN"/>
</dbReference>
<feature type="compositionally biased region" description="Polar residues" evidence="11">
    <location>
        <begin position="113"/>
        <end position="128"/>
    </location>
</feature>
<dbReference type="CDD" id="cd11288">
    <property type="entry name" value="gelsolin_S5_like"/>
    <property type="match status" value="1"/>
</dbReference>
<reference evidence="13" key="2">
    <citation type="submission" date="2025-09" db="UniProtKB">
        <authorList>
            <consortium name="Ensembl"/>
        </authorList>
    </citation>
    <scope>IDENTIFICATION</scope>
</reference>
<sequence>ANSTKDIDANLLAVLPKVSELRKLFEPNNQDFLEMKRKERIARRLEGIENDTQPMLLQNCPGSVTHRLLEEDTPRYMRATDPYSHHLGRSNEEEETSDSSVEKQPRSSRYRTETTGGNTESSYSTGNMDTHELESKAERIARYKAERRRQLAEKYGLSLDSDLDSDYSSRYSRARKDPDSVERKGLRSERHDDENKDSGSLYLSRTEMKESKSVISESREYSSREKDGIPAKEELSNEKSDKRADDDSAIRQASDPSATLDSSVSLTLSGRESSSCNEVPISPKQTPRESLSSPKRAASPIHLQNDQPLHSNIRQSAGKAKPEWFLQKDSEGDTPSLISWPSRVKVREKLVKEESARGSPEPVTDSVSQRKSQPVPAHYMPLQTETSAFDRVLNQPVSAVRQPIHGYIQPAGVAHTAQLMATEEPENIFTGSRLLPDSVSPLTKSAAATAPEGEKKEALAYGAKPGEEESPEGEQASKGRRPILPSEIRKQGKSHEGLFGGEDLDTGVGSLSASKLKVGSDVQQEQECRKKQAPEQQLKTPENMERSEAVMYIQSGSVSQPAQAKGPVWKVSKHKVLTRSMSDYTVPPKLEAFHSKSMEANAANGEIGMVDTKVSVAQLRNVFLETAHANKKTDLESRFEMSTSGSALSAGGDRERGPRRPRRYFTPGENRKTSERFKTQPITSAERKEMDSVAAKRLLFREMEKSFEMKSIPKPPTRSSAVERRMRRLQDRSHTQPITSEEVVIAATETTPASRSVNTHTVVTRVPSPTVVKSTVQPTSLQASAHQKILAKEEIRAAKEAMGQDQSEEPDSSTLSLAEKMALFNKLSQPVSRAISTRSRGDIRHRRMNSRYQTQPVTLGEVEQVSVQNESGKLTPLSSTVSTSVSAMASALSALFAGDVHAKPRTDGSVSAATKDDLRFHASAESSDSSGKRTQKSEQWQPSMEVLESKRASKKHEEEGKRFLAHEANEIRKYSSFEDETTHPVLEKTGDYHKEAAYSFLRKGSMELFSSQPLFQPLERKEIDTIMQGKWENFKKKNEDNIIVLSVIQHFSFDWADHVEPTSELTSTPATRTLSQSAAVASCRLQELSEQLEGKFYKNSCDMFSAGENKIQTTEDALDSSSKTMSIKERLALLKKSGEEDWKSRLSKKQEYAKVSATDRSAQMQEVEQLLKKQRIADNQESQMTIEERKHLITAREEAWKSRGKGAANDSTQFTVAGRMVKKGLASPSALTPVASPYGNRQKSTTPVTKPLEEIEARPDMQLESDMKLDKLESFLGRLNNKVAGMQETVLTVTGKSVKEVMKLDDDETFSKFYRHVDFPSSSVPLDLDEDFDAIFDPYAPKLISSVAEHKRAVRPMRRVQSSRNPLKMLAAREDILHEYTEQRLNVAFMESKRMKVEKMSANSNFSEVALAGLASKENFSNVSLRSVNLTEQNSNNSAVPYKKLMLLQIKGRRHVQTRLVEPRASSLNSGDCFLLLTPHLCFLWVGEFANVIEKAKASELATLIQTKRELGCRASYIQTIEEGINTHTHAAKDFWKLLGGQANYQSAGRPEEDEMYEAAIIETNCIYRLVEDKLIPEDDYWGKMPKCTLLQPKEVLVFDFGSEVYVWHGKEVTLAQRKVAFQLAKHLWNGTFDYSNCDINPLDPGECNPLIPRKGQGRPDWAVFGRLTEHNETILFKEKFLDWTELKKHNEKNSSESLHQKEESKSDSKPYDVMLMVPVPQTAVGTVLDGMNIGRGYGLVEGEDGRQFEIITASVDVWHILEFDYSRLPKQSIGQFHEGDTYVVKWKYMVSTTVGSRQKGEQQVRAVGKEKCVYFFWQGRHSTVSEKGTSALMTVELDEERGAQVSFLQVLMGGLARATSPQSDWRLYCVRGEVPNEGNLLEVACHCSSLRSRTSMIVLNINKALIYLWHGCKAQSHTKDVGRTAANKIKEQCPLEAGLHSSSKVTIHECDEGSEPLGFWDALGRRDRKAYDCMLQDPGKFNFTPRLFSLSSSSGEFSATEFIYPSRDPAVINSMPFLQEDLYTAPQPALFLVDNHHEVYLWQGWWPVENKIAGSARIRWASDRKCAMETVLQYCKGKNVKKPPKSYLIHAGLEPLTFTNMFPSWEHREDIAEITEMDADVSNQIILVEDVLAKLCKTVYPLADLLARPLPEGVDPLKLEIYLSDEDFEVALEMTREEYNALPSWKQVNLKKAKGLF</sequence>
<dbReference type="Gene3D" id="1.10.950.10">
    <property type="entry name" value="Villin headpiece domain"/>
    <property type="match status" value="1"/>
</dbReference>
<feature type="domain" description="HP" evidence="12">
    <location>
        <begin position="2135"/>
        <end position="2198"/>
    </location>
</feature>
<feature type="compositionally biased region" description="Basic and acidic residues" evidence="11">
    <location>
        <begin position="206"/>
        <end position="249"/>
    </location>
</feature>
<dbReference type="Pfam" id="PF00626">
    <property type="entry name" value="Gelsolin"/>
    <property type="match status" value="1"/>
</dbReference>
<dbReference type="SMART" id="SM00262">
    <property type="entry name" value="GEL"/>
    <property type="match status" value="4"/>
</dbReference>
<dbReference type="Pfam" id="PF02209">
    <property type="entry name" value="VHP"/>
    <property type="match status" value="1"/>
</dbReference>
<dbReference type="InterPro" id="IPR007123">
    <property type="entry name" value="Gelsolin-like_dom"/>
</dbReference>
<accession>A0A8C3KUL8</accession>
<dbReference type="PANTHER" id="PTHR11977">
    <property type="entry name" value="VILLIN"/>
    <property type="match status" value="1"/>
</dbReference>
<comment type="similarity">
    <text evidence="3">Belongs to the villin/gelsolin family.</text>
</comment>
<organism evidence="13 14">
    <name type="scientific">Chrysolophus pictus</name>
    <name type="common">Golden pheasant</name>
    <name type="synonym">Phasianus pictus</name>
    <dbReference type="NCBI Taxonomy" id="9089"/>
    <lineage>
        <taxon>Eukaryota</taxon>
        <taxon>Metazoa</taxon>
        <taxon>Chordata</taxon>
        <taxon>Craniata</taxon>
        <taxon>Vertebrata</taxon>
        <taxon>Euteleostomi</taxon>
        <taxon>Archelosauria</taxon>
        <taxon>Archosauria</taxon>
        <taxon>Dinosauria</taxon>
        <taxon>Saurischia</taxon>
        <taxon>Theropoda</taxon>
        <taxon>Coelurosauria</taxon>
        <taxon>Aves</taxon>
        <taxon>Neognathae</taxon>
        <taxon>Galloanserae</taxon>
        <taxon>Galliformes</taxon>
        <taxon>Phasianidae</taxon>
        <taxon>Phasianinae</taxon>
        <taxon>Chrysolophus</taxon>
    </lineage>
</organism>
<feature type="compositionally biased region" description="Basic and acidic residues" evidence="11">
    <location>
        <begin position="487"/>
        <end position="496"/>
    </location>
</feature>
<keyword evidence="5" id="KW-0963">Cytoplasm</keyword>
<dbReference type="FunFam" id="3.40.20.10:FF:000017">
    <property type="entry name" value="Supervillin"/>
    <property type="match status" value="1"/>
</dbReference>
<keyword evidence="7" id="KW-0472">Membrane</keyword>
<dbReference type="CDD" id="cd11289">
    <property type="entry name" value="gelsolin_S2_like"/>
    <property type="match status" value="1"/>
</dbReference>
<feature type="region of interest" description="Disordered" evidence="11">
    <location>
        <begin position="72"/>
        <end position="133"/>
    </location>
</feature>
<dbReference type="CDD" id="cd11293">
    <property type="entry name" value="gelsolin_S4_like"/>
    <property type="match status" value="1"/>
</dbReference>
<feature type="compositionally biased region" description="Basic and acidic residues" evidence="11">
    <location>
        <begin position="174"/>
        <end position="197"/>
    </location>
</feature>
<dbReference type="GO" id="GO:0015629">
    <property type="term" value="C:actin cytoskeleton"/>
    <property type="evidence" value="ECO:0007669"/>
    <property type="project" value="TreeGrafter"/>
</dbReference>
<dbReference type="GO" id="GO:0005634">
    <property type="term" value="C:nucleus"/>
    <property type="evidence" value="ECO:0007669"/>
    <property type="project" value="UniProtKB-ARBA"/>
</dbReference>
<dbReference type="GO" id="GO:0061061">
    <property type="term" value="P:muscle structure development"/>
    <property type="evidence" value="ECO:0007669"/>
    <property type="project" value="UniProtKB-ARBA"/>
</dbReference>
<keyword evidence="8" id="KW-0009">Actin-binding</keyword>
<reference evidence="13" key="1">
    <citation type="submission" date="2025-08" db="UniProtKB">
        <authorList>
            <consortium name="Ensembl"/>
        </authorList>
    </citation>
    <scope>IDENTIFICATION</scope>
</reference>
<keyword evidence="6" id="KW-0677">Repeat</keyword>
<feature type="region of interest" description="Disordered" evidence="11">
    <location>
        <begin position="638"/>
        <end position="678"/>
    </location>
</feature>
<dbReference type="GO" id="GO:0016020">
    <property type="term" value="C:membrane"/>
    <property type="evidence" value="ECO:0007669"/>
    <property type="project" value="UniProtKB-SubCell"/>
</dbReference>
<evidence type="ECO:0000256" key="11">
    <source>
        <dbReference type="SAM" id="MobiDB-lite"/>
    </source>
</evidence>
<evidence type="ECO:0000256" key="9">
    <source>
        <dbReference type="ARBA" id="ARBA00023212"/>
    </source>
</evidence>
<evidence type="ECO:0000256" key="6">
    <source>
        <dbReference type="ARBA" id="ARBA00022737"/>
    </source>
</evidence>
<dbReference type="GO" id="GO:0051015">
    <property type="term" value="F:actin filament binding"/>
    <property type="evidence" value="ECO:0007669"/>
    <property type="project" value="InterPro"/>
</dbReference>
<dbReference type="SMART" id="SM00153">
    <property type="entry name" value="VHP"/>
    <property type="match status" value="1"/>
</dbReference>
<feature type="region of interest" description="Disordered" evidence="11">
    <location>
        <begin position="922"/>
        <end position="960"/>
    </location>
</feature>
<evidence type="ECO:0000313" key="14">
    <source>
        <dbReference type="Proteomes" id="UP000694543"/>
    </source>
</evidence>
<feature type="region of interest" description="Disordered" evidence="11">
    <location>
        <begin position="351"/>
        <end position="383"/>
    </location>
</feature>
<evidence type="ECO:0000259" key="12">
    <source>
        <dbReference type="PROSITE" id="PS51089"/>
    </source>
</evidence>
<dbReference type="SUPFAM" id="SSF47050">
    <property type="entry name" value="VHP, Villin headpiece domain"/>
    <property type="match status" value="1"/>
</dbReference>
<feature type="compositionally biased region" description="Basic and acidic residues" evidence="11">
    <location>
        <begin position="320"/>
        <end position="331"/>
    </location>
</feature>
<feature type="region of interest" description="Disordered" evidence="11">
    <location>
        <begin position="424"/>
        <end position="542"/>
    </location>
</feature>
<feature type="compositionally biased region" description="Polar residues" evidence="11">
    <location>
        <begin position="302"/>
        <end position="315"/>
    </location>
</feature>
<evidence type="ECO:0000256" key="4">
    <source>
        <dbReference type="ARBA" id="ARBA00022481"/>
    </source>
</evidence>
<dbReference type="PANTHER" id="PTHR11977:SF45">
    <property type="entry name" value="SUPERVILLIN"/>
    <property type="match status" value="1"/>
</dbReference>
<comment type="subcellular location">
    <subcellularLocation>
        <location evidence="2">Cytoplasm</location>
        <location evidence="2">Cytoskeleton</location>
    </subcellularLocation>
    <subcellularLocation>
        <location evidence="1">Membrane</location>
        <topology evidence="1">Peripheral membrane protein</topology>
    </subcellularLocation>
</comment>
<feature type="compositionally biased region" description="Basic and acidic residues" evidence="11">
    <location>
        <begin position="669"/>
        <end position="678"/>
    </location>
</feature>
<dbReference type="GO" id="GO:0051014">
    <property type="term" value="P:actin filament severing"/>
    <property type="evidence" value="ECO:0007669"/>
    <property type="project" value="TreeGrafter"/>
</dbReference>
<evidence type="ECO:0000256" key="5">
    <source>
        <dbReference type="ARBA" id="ARBA00022490"/>
    </source>
</evidence>
<keyword evidence="4" id="KW-0488">Methylation</keyword>
<evidence type="ECO:0000313" key="13">
    <source>
        <dbReference type="Ensembl" id="ENSCPIP00010000855.1"/>
    </source>
</evidence>
<dbReference type="Gene3D" id="3.40.20.10">
    <property type="entry name" value="Severin"/>
    <property type="match status" value="5"/>
</dbReference>
<dbReference type="GO" id="GO:0008154">
    <property type="term" value="P:actin polymerization or depolymerization"/>
    <property type="evidence" value="ECO:0007669"/>
    <property type="project" value="TreeGrafter"/>
</dbReference>
<dbReference type="InterPro" id="IPR029006">
    <property type="entry name" value="ADF-H/Gelsolin-like_dom_sf"/>
</dbReference>
<feature type="compositionally biased region" description="Polar residues" evidence="11">
    <location>
        <begin position="254"/>
        <end position="293"/>
    </location>
</feature>
<evidence type="ECO:0000256" key="3">
    <source>
        <dbReference type="ARBA" id="ARBA00008418"/>
    </source>
</evidence>
<evidence type="ECO:0000256" key="8">
    <source>
        <dbReference type="ARBA" id="ARBA00023203"/>
    </source>
</evidence>
<dbReference type="Ensembl" id="ENSCPIT00010001001.1">
    <property type="protein sequence ID" value="ENSCPIP00010000855.1"/>
    <property type="gene ID" value="ENSCPIG00010000611.1"/>
</dbReference>
<dbReference type="CDD" id="cd11280">
    <property type="entry name" value="gelsolin_like"/>
    <property type="match status" value="1"/>
</dbReference>
<name>A0A8C3KUL8_CHRPC</name>
<evidence type="ECO:0000256" key="1">
    <source>
        <dbReference type="ARBA" id="ARBA00004170"/>
    </source>
</evidence>
<dbReference type="SUPFAM" id="SSF55753">
    <property type="entry name" value="Actin depolymerizing proteins"/>
    <property type="match status" value="5"/>
</dbReference>
<protein>
    <submittedName>
        <fullName evidence="13">Supervillin</fullName>
    </submittedName>
</protein>
<dbReference type="InterPro" id="IPR003128">
    <property type="entry name" value="Villin_headpiece"/>
</dbReference>
<dbReference type="GO" id="GO:0043034">
    <property type="term" value="C:costamere"/>
    <property type="evidence" value="ECO:0007669"/>
    <property type="project" value="UniProtKB-ARBA"/>
</dbReference>
<feature type="compositionally biased region" description="Basic and acidic residues" evidence="11">
    <location>
        <begin position="947"/>
        <end position="960"/>
    </location>
</feature>
<evidence type="ECO:0000256" key="10">
    <source>
        <dbReference type="ARBA" id="ARBA00063352"/>
    </source>
</evidence>
<keyword evidence="14" id="KW-1185">Reference proteome</keyword>
<keyword evidence="9" id="KW-0206">Cytoskeleton</keyword>
<evidence type="ECO:0000256" key="7">
    <source>
        <dbReference type="ARBA" id="ARBA00023136"/>
    </source>
</evidence>
<evidence type="ECO:0000256" key="2">
    <source>
        <dbReference type="ARBA" id="ARBA00004245"/>
    </source>
</evidence>
<proteinExistence type="inferred from homology"/>
<dbReference type="FunFam" id="3.40.20.10:FF:000015">
    <property type="entry name" value="supervillin isoform X2"/>
    <property type="match status" value="1"/>
</dbReference>
<comment type="subunit">
    <text evidence="10">Interacts with TRIP6. Interacts with DYNLT1. Interacts with KIF14; at midbody during cytokinesis.</text>
</comment>
<dbReference type="InterPro" id="IPR036886">
    <property type="entry name" value="Villin_headpiece_dom_sf"/>
</dbReference>
<dbReference type="FunFam" id="3.40.20.10:FF:000013">
    <property type="entry name" value="supervillin isoform X1"/>
    <property type="match status" value="1"/>
</dbReference>
<dbReference type="GO" id="GO:0005546">
    <property type="term" value="F:phosphatidylinositol-4,5-bisphosphate binding"/>
    <property type="evidence" value="ECO:0007669"/>
    <property type="project" value="TreeGrafter"/>
</dbReference>
<feature type="region of interest" description="Disordered" evidence="11">
    <location>
        <begin position="829"/>
        <end position="857"/>
    </location>
</feature>
<dbReference type="PROSITE" id="PS51089">
    <property type="entry name" value="HP"/>
    <property type="match status" value="1"/>
</dbReference>
<feature type="region of interest" description="Disordered" evidence="11">
    <location>
        <begin position="160"/>
        <end position="339"/>
    </location>
</feature>
<dbReference type="GO" id="GO:0051016">
    <property type="term" value="P:barbed-end actin filament capping"/>
    <property type="evidence" value="ECO:0007669"/>
    <property type="project" value="TreeGrafter"/>
</dbReference>
<dbReference type="FunFam" id="1.10.950.10:FF:000003">
    <property type="entry name" value="supervillin isoform X2"/>
    <property type="match status" value="1"/>
</dbReference>
<dbReference type="InterPro" id="IPR007122">
    <property type="entry name" value="Villin/Gelsolin"/>
</dbReference>
<feature type="compositionally biased region" description="Polar residues" evidence="11">
    <location>
        <begin position="829"/>
        <end position="838"/>
    </location>
</feature>
<dbReference type="Proteomes" id="UP000694543">
    <property type="component" value="Unplaced"/>
</dbReference>